<dbReference type="FunFam" id="3.40.140.10:FF:000010">
    <property type="entry name" value="AMSH-like protease isoform X1"/>
    <property type="match status" value="1"/>
</dbReference>
<keyword evidence="5" id="KW-0833">Ubl conjugation pathway</keyword>
<feature type="compositionally biased region" description="Basic and acidic residues" evidence="10">
    <location>
        <begin position="402"/>
        <end position="412"/>
    </location>
</feature>
<dbReference type="Pfam" id="PF15442">
    <property type="entry name" value="DUF4629"/>
    <property type="match status" value="1"/>
</dbReference>
<dbReference type="SMART" id="SM00232">
    <property type="entry name" value="JAB_MPN"/>
    <property type="match status" value="1"/>
</dbReference>
<feature type="region of interest" description="Disordered" evidence="10">
    <location>
        <begin position="441"/>
        <end position="517"/>
    </location>
</feature>
<evidence type="ECO:0000256" key="10">
    <source>
        <dbReference type="SAM" id="MobiDB-lite"/>
    </source>
</evidence>
<dbReference type="SUPFAM" id="SSF102712">
    <property type="entry name" value="JAB1/MPN domain"/>
    <property type="match status" value="1"/>
</dbReference>
<dbReference type="Proteomes" id="UP000694387">
    <property type="component" value="Chromosome 6"/>
</dbReference>
<keyword evidence="3" id="KW-0645">Protease</keyword>
<dbReference type="InterPro" id="IPR037518">
    <property type="entry name" value="MPN"/>
</dbReference>
<proteinExistence type="inferred from homology"/>
<name>A0A8C4M0T9_EQUAS</name>
<feature type="compositionally biased region" description="Polar residues" evidence="10">
    <location>
        <begin position="465"/>
        <end position="476"/>
    </location>
</feature>
<dbReference type="Gene3D" id="3.40.140.10">
    <property type="entry name" value="Cytidine Deaminase, domain 2"/>
    <property type="match status" value="1"/>
</dbReference>
<keyword evidence="8" id="KW-0482">Metalloprotease</keyword>
<dbReference type="AlphaFoldDB" id="A0A8C4M0T9"/>
<dbReference type="GeneTree" id="ENSGT00390000014208"/>
<feature type="compositionally biased region" description="Polar residues" evidence="10">
    <location>
        <begin position="131"/>
        <end position="146"/>
    </location>
</feature>
<dbReference type="InterPro" id="IPR044098">
    <property type="entry name" value="STAMBP/STALP-like_MPN"/>
</dbReference>
<keyword evidence="6" id="KW-0378">Hydrolase</keyword>
<evidence type="ECO:0000313" key="13">
    <source>
        <dbReference type="Proteomes" id="UP000694387"/>
    </source>
</evidence>
<evidence type="ECO:0000256" key="8">
    <source>
        <dbReference type="ARBA" id="ARBA00023049"/>
    </source>
</evidence>
<reference evidence="12" key="3">
    <citation type="submission" date="2025-09" db="UniProtKB">
        <authorList>
            <consortium name="Ensembl"/>
        </authorList>
    </citation>
    <scope>IDENTIFICATION</scope>
</reference>
<feature type="compositionally biased region" description="Polar residues" evidence="10">
    <location>
        <begin position="286"/>
        <end position="302"/>
    </location>
</feature>
<evidence type="ECO:0000259" key="11">
    <source>
        <dbReference type="PROSITE" id="PS50249"/>
    </source>
</evidence>
<dbReference type="PANTHER" id="PTHR31466">
    <property type="entry name" value="GENE 5591-RELATED"/>
    <property type="match status" value="1"/>
</dbReference>
<evidence type="ECO:0000256" key="6">
    <source>
        <dbReference type="ARBA" id="ARBA00022801"/>
    </source>
</evidence>
<feature type="compositionally biased region" description="Polar residues" evidence="10">
    <location>
        <begin position="357"/>
        <end position="373"/>
    </location>
</feature>
<evidence type="ECO:0000256" key="7">
    <source>
        <dbReference type="ARBA" id="ARBA00022833"/>
    </source>
</evidence>
<evidence type="ECO:0000313" key="12">
    <source>
        <dbReference type="Ensembl" id="ENSEASP00005020008.2"/>
    </source>
</evidence>
<dbReference type="Pfam" id="PF08969">
    <property type="entry name" value="USP8_dimer"/>
    <property type="match status" value="1"/>
</dbReference>
<dbReference type="Gene3D" id="1.20.58.80">
    <property type="entry name" value="Phosphotransferase system, lactose/cellobiose-type IIA subunit"/>
    <property type="match status" value="1"/>
</dbReference>
<evidence type="ECO:0000256" key="1">
    <source>
        <dbReference type="ARBA" id="ARBA00001947"/>
    </source>
</evidence>
<keyword evidence="13" id="KW-1185">Reference proteome</keyword>
<feature type="region of interest" description="Disordered" evidence="10">
    <location>
        <begin position="30"/>
        <end position="50"/>
    </location>
</feature>
<dbReference type="InterPro" id="IPR027898">
    <property type="entry name" value="DUF4629"/>
</dbReference>
<feature type="region of interest" description="Disordered" evidence="10">
    <location>
        <begin position="117"/>
        <end position="147"/>
    </location>
</feature>
<dbReference type="PROSITE" id="PS50249">
    <property type="entry name" value="MPN"/>
    <property type="match status" value="1"/>
</dbReference>
<feature type="compositionally biased region" description="Basic and acidic residues" evidence="10">
    <location>
        <begin position="251"/>
        <end position="261"/>
    </location>
</feature>
<dbReference type="GO" id="GO:0140492">
    <property type="term" value="F:metal-dependent deubiquitinase activity"/>
    <property type="evidence" value="ECO:0007669"/>
    <property type="project" value="InterPro"/>
</dbReference>
<dbReference type="GO" id="GO:0070536">
    <property type="term" value="P:protein K63-linked deubiquitination"/>
    <property type="evidence" value="ECO:0007669"/>
    <property type="project" value="InterPro"/>
</dbReference>
<keyword evidence="9" id="KW-0175">Coiled coil</keyword>
<feature type="region of interest" description="Disordered" evidence="10">
    <location>
        <begin position="771"/>
        <end position="808"/>
    </location>
</feature>
<evidence type="ECO:0000256" key="5">
    <source>
        <dbReference type="ARBA" id="ARBA00022786"/>
    </source>
</evidence>
<comment type="similarity">
    <text evidence="2">Belongs to the peptidase M67C family.</text>
</comment>
<reference evidence="12 13" key="1">
    <citation type="journal article" date="2020" name="Nat. Commun.">
        <title>Donkey genomes provide new insights into domestication and selection for coat color.</title>
        <authorList>
            <person name="Wang"/>
            <person name="C."/>
            <person name="Li"/>
            <person name="H."/>
            <person name="Guo"/>
            <person name="Y."/>
            <person name="Huang"/>
            <person name="J."/>
            <person name="Sun"/>
            <person name="Y."/>
            <person name="Min"/>
            <person name="J."/>
            <person name="Wang"/>
            <person name="J."/>
            <person name="Fang"/>
            <person name="X."/>
            <person name="Zhao"/>
            <person name="Z."/>
            <person name="Wang"/>
            <person name="S."/>
            <person name="Zhang"/>
            <person name="Y."/>
            <person name="Liu"/>
            <person name="Q."/>
            <person name="Jiang"/>
            <person name="Q."/>
            <person name="Wang"/>
            <person name="X."/>
            <person name="Guo"/>
            <person name="Y."/>
            <person name="Yang"/>
            <person name="C."/>
            <person name="Wang"/>
            <person name="Y."/>
            <person name="Tian"/>
            <person name="F."/>
            <person name="Zhuang"/>
            <person name="G."/>
            <person name="Fan"/>
            <person name="Y."/>
            <person name="Gao"/>
            <person name="Q."/>
            <person name="Li"/>
            <person name="Y."/>
            <person name="Ju"/>
            <person name="Z."/>
            <person name="Li"/>
            <person name="J."/>
            <person name="Li"/>
            <person name="R."/>
            <person name="Hou"/>
            <person name="M."/>
            <person name="Yang"/>
            <person name="G."/>
            <person name="Liu"/>
            <person name="G."/>
            <person name="Liu"/>
            <person name="W."/>
            <person name="Guo"/>
            <person name="J."/>
            <person name="Pan"/>
            <person name="S."/>
            <person name="Fan"/>
            <person name="G."/>
            <person name="Zhang"/>
            <person name="W."/>
            <person name="Zhang"/>
            <person name="R."/>
            <person name="Yu"/>
            <person name="J."/>
            <person name="Zhang"/>
            <person name="X."/>
            <person name="Yin"/>
            <person name="Q."/>
            <person name="Ji"/>
            <person name="C."/>
            <person name="Jin"/>
            <person name="Y."/>
            <person name="Yue"/>
            <person name="G."/>
            <person name="Liu"/>
            <person name="M."/>
            <person name="Xu"/>
            <person name="J."/>
            <person name="Liu"/>
            <person name="S."/>
            <person name="Jordana"/>
            <person name="J."/>
            <person name="Noce"/>
            <person name="A."/>
            <person name="Amills"/>
            <person name="M."/>
            <person name="Wu"/>
            <person name="D.D."/>
            <person name="Li"/>
            <person name="S."/>
            <person name="Zhou"/>
            <person name="X. and Zhong"/>
            <person name="J."/>
        </authorList>
    </citation>
    <scope>NUCLEOTIDE SEQUENCE [LARGE SCALE GENOMIC DNA]</scope>
</reference>
<dbReference type="InterPro" id="IPR000555">
    <property type="entry name" value="JAMM/MPN+_dom"/>
</dbReference>
<dbReference type="InterPro" id="IPR015063">
    <property type="entry name" value="USP8_dimer"/>
</dbReference>
<sequence>MSVVETSLGMETSLGQTFFLQQTLEFPKSCSSRNTQMLQSNPPPEPGDISLTAPLQTSKSNLLALSPAPKNWDEFNTNLSKPLDPDQIPIENQDPLLHPLEIPDILQLLTCIDPLRQQEQPGSGNADLGKSSLSLEGQGTLENGTEASGGFADIATLMEDGHLPQLFDPLKDLDQPQGPELIQAKETGAIESIQLQEKSSGRKDASHHARKNKHQASEPLDGAPKAKIQPKDPECLSGAEGLICNAAASDRAPENEAEHSNSKPQKAAPSRISTTKSHGQERTKSTRGNNSKKAGESHQSGIQVKGEEKTSMRKMKWKKNQPELSQENFKRPRTSLGQPMLESVQVFHALGRKSDKNTGLSSSRALGTSSNPKHPQPCPAIKLWLDTRLEGQGPEETQVKAQKAEDSAEKECPPPSQDELPPPKKVRLVLLPFLTVDKPQARPVSRRPRALVSHRPAVADPARPGSTNSAQPTAVNSARPAPASLIGPARPAQPISTNPTRPGLTYPTWPSAPQTTASRSVPYRTASCISLQGQPVPTAVTKLQGLSKPQTQFLLQDFSNQPIPWRKSNVSGPVVSKPITEEQRPEREAMKRQAQWEREKAAKYTSLGKVQIFTEREKEKEIARYYRLFIEKLPKHRDYKSAVIPEKRDTVKKLKEIAFPKAEELKAELLKRYTKEYTEYNEEKRKEAEELARNVAIQQELEKERQRVAQQKQQQLEQEQFHAFEEMIRNQELEKERLKIVQEFGKVDPGPSGPLVPDLENPSLDVFPTAPVASTQPSDCNTTVRPGRPPVVDRSLKPGALSNSESTPTIDGLRHVVVPGRLCPQFLQLASANTARGVETCGILCGKLMRNEFTITHVLIPKQSAGSDYCNTENEEELFLIQDQQGLITLGWIHTHPTQTAFLSSVDLHTHCSYQMMLPESIAIVCSPKFQETGFFKLTDHGLEEISSCRQKGFHPHSKDPPLFCSCNHVTVVDRAVTITDLR</sequence>
<keyword evidence="4" id="KW-0479">Metal-binding</keyword>
<protein>
    <submittedName>
        <fullName evidence="12">STAM binding protein</fullName>
    </submittedName>
</protein>
<feature type="compositionally biased region" description="Polar residues" evidence="10">
    <location>
        <begin position="30"/>
        <end position="40"/>
    </location>
</feature>
<feature type="region of interest" description="Disordered" evidence="10">
    <location>
        <begin position="249"/>
        <end position="338"/>
    </location>
</feature>
<evidence type="ECO:0000256" key="4">
    <source>
        <dbReference type="ARBA" id="ARBA00022723"/>
    </source>
</evidence>
<keyword evidence="7" id="KW-0862">Zinc</keyword>
<evidence type="ECO:0000256" key="3">
    <source>
        <dbReference type="ARBA" id="ARBA00022670"/>
    </source>
</evidence>
<gene>
    <name evidence="12" type="primary">STAMBP</name>
</gene>
<comment type="cofactor">
    <cofactor evidence="1">
        <name>Zn(2+)</name>
        <dbReference type="ChEBI" id="CHEBI:29105"/>
    </cofactor>
</comment>
<accession>A0A8C4M0T9</accession>
<dbReference type="InterPro" id="IPR040292">
    <property type="entry name" value="C2orf78-like"/>
</dbReference>
<reference evidence="12" key="2">
    <citation type="submission" date="2025-08" db="UniProtKB">
        <authorList>
            <consortium name="Ensembl"/>
        </authorList>
    </citation>
    <scope>IDENTIFICATION</scope>
</reference>
<dbReference type="GO" id="GO:0006508">
    <property type="term" value="P:proteolysis"/>
    <property type="evidence" value="ECO:0007669"/>
    <property type="project" value="UniProtKB-KW"/>
</dbReference>
<evidence type="ECO:0000256" key="2">
    <source>
        <dbReference type="ARBA" id="ARBA00010981"/>
    </source>
</evidence>
<dbReference type="CDD" id="cd08066">
    <property type="entry name" value="MPN_AMSH_like"/>
    <property type="match status" value="1"/>
</dbReference>
<dbReference type="GO" id="GO:0046872">
    <property type="term" value="F:metal ion binding"/>
    <property type="evidence" value="ECO:0007669"/>
    <property type="project" value="UniProtKB-KW"/>
</dbReference>
<feature type="compositionally biased region" description="Polar residues" evidence="10">
    <location>
        <begin position="772"/>
        <end position="784"/>
    </location>
</feature>
<dbReference type="GO" id="GO:0061578">
    <property type="term" value="F:K63-linked deubiquitinase activity"/>
    <property type="evidence" value="ECO:0007669"/>
    <property type="project" value="InterPro"/>
</dbReference>
<feature type="coiled-coil region" evidence="9">
    <location>
        <begin position="670"/>
        <end position="719"/>
    </location>
</feature>
<feature type="region of interest" description="Disordered" evidence="10">
    <location>
        <begin position="352"/>
        <end position="378"/>
    </location>
</feature>
<feature type="region of interest" description="Disordered" evidence="10">
    <location>
        <begin position="195"/>
        <end position="234"/>
    </location>
</feature>
<feature type="domain" description="MPN" evidence="11">
    <location>
        <begin position="816"/>
        <end position="947"/>
    </location>
</feature>
<dbReference type="Pfam" id="PF01398">
    <property type="entry name" value="JAB"/>
    <property type="match status" value="1"/>
</dbReference>
<dbReference type="PANTHER" id="PTHR31466:SF1">
    <property type="entry name" value="RIKEN CDNA 4930433I11 GENE"/>
    <property type="match status" value="1"/>
</dbReference>
<feature type="region of interest" description="Disordered" evidence="10">
    <location>
        <begin position="394"/>
        <end position="424"/>
    </location>
</feature>
<dbReference type="Ensembl" id="ENSEAST00005021728.2">
    <property type="protein sequence ID" value="ENSEASP00005020008.2"/>
    <property type="gene ID" value="ENSEASG00005013820.2"/>
</dbReference>
<evidence type="ECO:0000256" key="9">
    <source>
        <dbReference type="SAM" id="Coils"/>
    </source>
</evidence>
<organism evidence="12 13">
    <name type="scientific">Equus asinus</name>
    <name type="common">Donkey</name>
    <name type="synonym">Equus africanus asinus</name>
    <dbReference type="NCBI Taxonomy" id="9793"/>
    <lineage>
        <taxon>Eukaryota</taxon>
        <taxon>Metazoa</taxon>
        <taxon>Chordata</taxon>
        <taxon>Craniata</taxon>
        <taxon>Vertebrata</taxon>
        <taxon>Euteleostomi</taxon>
        <taxon>Mammalia</taxon>
        <taxon>Eutheria</taxon>
        <taxon>Laurasiatheria</taxon>
        <taxon>Perissodactyla</taxon>
        <taxon>Equidae</taxon>
        <taxon>Equus</taxon>
    </lineage>
</organism>